<feature type="compositionally biased region" description="Acidic residues" evidence="1">
    <location>
        <begin position="669"/>
        <end position="708"/>
    </location>
</feature>
<organism evidence="2 3">
    <name type="scientific">Leptidea sinapis</name>
    <dbReference type="NCBI Taxonomy" id="189913"/>
    <lineage>
        <taxon>Eukaryota</taxon>
        <taxon>Metazoa</taxon>
        <taxon>Ecdysozoa</taxon>
        <taxon>Arthropoda</taxon>
        <taxon>Hexapoda</taxon>
        <taxon>Insecta</taxon>
        <taxon>Pterygota</taxon>
        <taxon>Neoptera</taxon>
        <taxon>Endopterygota</taxon>
        <taxon>Lepidoptera</taxon>
        <taxon>Glossata</taxon>
        <taxon>Ditrysia</taxon>
        <taxon>Papilionoidea</taxon>
        <taxon>Pieridae</taxon>
        <taxon>Dismorphiinae</taxon>
        <taxon>Leptidea</taxon>
    </lineage>
</organism>
<feature type="compositionally biased region" description="Basic and acidic residues" evidence="1">
    <location>
        <begin position="421"/>
        <end position="435"/>
    </location>
</feature>
<proteinExistence type="predicted"/>
<feature type="compositionally biased region" description="Polar residues" evidence="1">
    <location>
        <begin position="864"/>
        <end position="879"/>
    </location>
</feature>
<feature type="compositionally biased region" description="Basic and acidic residues" evidence="1">
    <location>
        <begin position="923"/>
        <end position="937"/>
    </location>
</feature>
<feature type="region of interest" description="Disordered" evidence="1">
    <location>
        <begin position="754"/>
        <end position="841"/>
    </location>
</feature>
<feature type="compositionally biased region" description="Polar residues" evidence="1">
    <location>
        <begin position="964"/>
        <end position="984"/>
    </location>
</feature>
<sequence>MKLKGRCRETSRSMESVSESVALERDSARDLLVEVMCSSVCSVANRVAHCVGQDLDSRVTAPKPLSFYVKATSPKNTFTYKSSFIQDTIENASETWINKPSTRKGLKRALDIEHTPFICTPKLYKTKSYLSSEQKLSDASPAKRAKMDTTQTPSKQSAKNSNLSMQIAALLEMPDVTSPARKYDRPSTPHSILKNREAWSRAGEHSPAPEDDTGSDTDMETATNNSNSVDYTNKHLRFTIPTPTEVDPSPTPVAVDIHTPTETPLDSMEVGEKRNESPPKKFAAEQPKSRRSYKDTVRARKSLSLSANSTLSDDPNTSIESIADIPITLINPKSRSITPERQGSPIVIQPHTSTLTRSRTRTPERIDKLSSPRLEAITESPTKLDEPSSPRTRSRSRTPEVEVQTQPPQLDSPRSLRSRSRTPERPMSPKKEITKSKMSLSRIVLEANTFSKSKTVEKMDTETVTEDTSGDVIKCTPVKPTKRTESLMDVTFSPIVNKSILQSSHESNISSAKNKTDDFSPDFKELPAFTSICELTEKSVLHSYHSSISDNTREVHQIHESEVKISAFTTINDDIGKSVLHSFDSTAASVQSDVPEPKSDLKANESELKSFNKSVLDNQSSLLTSDSDMELDKCWKAETEQDLRVIQKEKEKIVEIEREINEIEHEMSDECQVETDSSIDVEEEEEESEDDTDETTEQEDSVPEDEENNVICINDSSCEELQAPNNARIEIENVEVVHSEPMISGDIEIESEKNEHPMEEDIDKNNDPFNHTHMSMMTDDNSVEVSSHSVKLHYSEDSSDSPEMVTQSETVKEKLKEDNTVPKETLSEQNEMETDDKSVQHQMGIAEISSNKTNSSILTLQAETNKTGVVSNTDTQVSEIGNHKRTKRISTSSNKSPTDNVESIGNDSQNESRSRTTSSLKTSVKETDDEVNKESQLRTRRSSASKANIKKELESEMQVENPIVGTQTLSNKTTVEVSEKNIVNVTPKRKPRSRKPSEAKEETEMQIEDITDKPKTRSRRASMSSSKSVEKDMEAELQNLEDTPKTPESASQRRRNSRTPNTEMRKIITRRASRELAEPLEESLEELTPRRSGRRNKKDDDNASVASESSVKSNKSTVSEEDRSVKKGKKSILSTRTDLSVIPEVATEEGSNIEGSSNIVNEYAAGRSTRAASDTTVTPKPARIGRRTSVDVIGETLT</sequence>
<evidence type="ECO:0000313" key="3">
    <source>
        <dbReference type="Proteomes" id="UP000324832"/>
    </source>
</evidence>
<feature type="region of interest" description="Disordered" evidence="1">
    <location>
        <begin position="1170"/>
        <end position="1198"/>
    </location>
</feature>
<feature type="compositionally biased region" description="Basic and acidic residues" evidence="1">
    <location>
        <begin position="810"/>
        <end position="821"/>
    </location>
</feature>
<feature type="compositionally biased region" description="Polar residues" evidence="1">
    <location>
        <begin position="767"/>
        <end position="789"/>
    </location>
</feature>
<reference evidence="2 3" key="1">
    <citation type="submission" date="2017-07" db="EMBL/GenBank/DDBJ databases">
        <authorList>
            <person name="Talla V."/>
            <person name="Backstrom N."/>
        </authorList>
    </citation>
    <scope>NUCLEOTIDE SEQUENCE [LARGE SCALE GENOMIC DNA]</scope>
</reference>
<evidence type="ECO:0000256" key="1">
    <source>
        <dbReference type="SAM" id="MobiDB-lite"/>
    </source>
</evidence>
<dbReference type="Proteomes" id="UP000324832">
    <property type="component" value="Unassembled WGS sequence"/>
</dbReference>
<feature type="compositionally biased region" description="Polar residues" evidence="1">
    <location>
        <begin position="889"/>
        <end position="911"/>
    </location>
</feature>
<dbReference type="AlphaFoldDB" id="A0A5E4QJF3"/>
<accession>A0A5E4QJF3</accession>
<feature type="compositionally biased region" description="Basic and acidic residues" evidence="1">
    <location>
        <begin position="270"/>
        <end position="283"/>
    </location>
</feature>
<feature type="region of interest" description="Disordered" evidence="1">
    <location>
        <begin position="864"/>
        <end position="1137"/>
    </location>
</feature>
<feature type="region of interest" description="Disordered" evidence="1">
    <location>
        <begin position="178"/>
        <end position="297"/>
    </location>
</feature>
<gene>
    <name evidence="2" type="ORF">LSINAPIS_LOCUS9207</name>
</gene>
<feature type="compositionally biased region" description="Acidic residues" evidence="1">
    <location>
        <begin position="209"/>
        <end position="219"/>
    </location>
</feature>
<protein>
    <submittedName>
        <fullName evidence="2">Uncharacterized protein</fullName>
    </submittedName>
</protein>
<evidence type="ECO:0000313" key="2">
    <source>
        <dbReference type="EMBL" id="VVC98058.1"/>
    </source>
</evidence>
<feature type="region of interest" description="Disordered" evidence="1">
    <location>
        <begin position="335"/>
        <end position="437"/>
    </location>
</feature>
<feature type="region of interest" description="Disordered" evidence="1">
    <location>
        <begin position="662"/>
        <end position="710"/>
    </location>
</feature>
<feature type="compositionally biased region" description="Polar residues" evidence="1">
    <location>
        <begin position="148"/>
        <end position="161"/>
    </location>
</feature>
<feature type="region of interest" description="Disordered" evidence="1">
    <location>
        <begin position="134"/>
        <end position="161"/>
    </location>
</feature>
<dbReference type="EMBL" id="FZQP02003346">
    <property type="protein sequence ID" value="VVC98058.1"/>
    <property type="molecule type" value="Genomic_DNA"/>
</dbReference>
<feature type="compositionally biased region" description="Basic and acidic residues" evidence="1">
    <location>
        <begin position="754"/>
        <end position="766"/>
    </location>
</feature>
<keyword evidence="3" id="KW-1185">Reference proteome</keyword>
<feature type="compositionally biased region" description="Polar residues" evidence="1">
    <location>
        <begin position="1104"/>
        <end position="1117"/>
    </location>
</feature>
<feature type="compositionally biased region" description="Basic and acidic residues" evidence="1">
    <location>
        <begin position="194"/>
        <end position="208"/>
    </location>
</feature>
<name>A0A5E4QJF3_9NEOP</name>
<feature type="compositionally biased region" description="Basic and acidic residues" evidence="1">
    <location>
        <begin position="361"/>
        <end position="370"/>
    </location>
</feature>
<feature type="compositionally biased region" description="Polar residues" evidence="1">
    <location>
        <begin position="220"/>
        <end position="231"/>
    </location>
</feature>